<comment type="caution">
    <text evidence="1">The sequence shown here is derived from an EMBL/GenBank/DDBJ whole genome shotgun (WGS) entry which is preliminary data.</text>
</comment>
<sequence length="47" mass="5045">MFRITPAAADQIRKAAQQGGTEGMALRLAVRENADGSLSYKMGFDEA</sequence>
<dbReference type="InterPro" id="IPR035903">
    <property type="entry name" value="HesB-like_dom_sf"/>
</dbReference>
<dbReference type="Proteomes" id="UP000886100">
    <property type="component" value="Unassembled WGS sequence"/>
</dbReference>
<gene>
    <name evidence="1" type="ORF">ENJ98_02520</name>
</gene>
<dbReference type="AlphaFoldDB" id="A0A7C5N7L4"/>
<protein>
    <submittedName>
        <fullName evidence="1">Iron-sulfur cluster assembly accessory protein</fullName>
    </submittedName>
</protein>
<reference evidence="1" key="1">
    <citation type="journal article" date="2020" name="mSystems">
        <title>Genome- and Community-Level Interaction Insights into Carbon Utilization and Element Cycling Functions of Hydrothermarchaeota in Hydrothermal Sediment.</title>
        <authorList>
            <person name="Zhou Z."/>
            <person name="Liu Y."/>
            <person name="Xu W."/>
            <person name="Pan J."/>
            <person name="Luo Z.H."/>
            <person name="Li M."/>
        </authorList>
    </citation>
    <scope>NUCLEOTIDE SEQUENCE [LARGE SCALE GENOMIC DNA]</scope>
    <source>
        <strain evidence="1">HyVt-535</strain>
    </source>
</reference>
<accession>A0A7C5N7L4</accession>
<dbReference type="EMBL" id="DROM01000156">
    <property type="protein sequence ID" value="HHH13086.1"/>
    <property type="molecule type" value="Genomic_DNA"/>
</dbReference>
<feature type="non-terminal residue" evidence="1">
    <location>
        <position position="47"/>
    </location>
</feature>
<dbReference type="Gene3D" id="2.60.300.12">
    <property type="entry name" value="HesB-like domain"/>
    <property type="match status" value="1"/>
</dbReference>
<evidence type="ECO:0000313" key="1">
    <source>
        <dbReference type="EMBL" id="HHH13086.1"/>
    </source>
</evidence>
<organism evidence="1">
    <name type="scientific">Thiolapillus brandeum</name>
    <dbReference type="NCBI Taxonomy" id="1076588"/>
    <lineage>
        <taxon>Bacteria</taxon>
        <taxon>Pseudomonadati</taxon>
        <taxon>Pseudomonadota</taxon>
        <taxon>Gammaproteobacteria</taxon>
        <taxon>Chromatiales</taxon>
        <taxon>Sedimenticolaceae</taxon>
        <taxon>Thiolapillus</taxon>
    </lineage>
</organism>
<proteinExistence type="predicted"/>
<name>A0A7C5N7L4_9GAMM</name>
<dbReference type="SUPFAM" id="SSF89360">
    <property type="entry name" value="HesB-like domain"/>
    <property type="match status" value="1"/>
</dbReference>